<dbReference type="InterPro" id="IPR013005">
    <property type="entry name" value="Ribosomal_uL4-like"/>
</dbReference>
<dbReference type="GO" id="GO:0006412">
    <property type="term" value="P:translation"/>
    <property type="evidence" value="ECO:0007669"/>
    <property type="project" value="UniProtKB-UniRule"/>
</dbReference>
<dbReference type="InterPro" id="IPR002136">
    <property type="entry name" value="Ribosomal_uL4"/>
</dbReference>
<dbReference type="HAMAP" id="MF_01328_B">
    <property type="entry name" value="Ribosomal_uL4_B"/>
    <property type="match status" value="1"/>
</dbReference>
<protein>
    <recommendedName>
        <fullName evidence="4 5">Large ribosomal subunit protein uL4</fullName>
    </recommendedName>
</protein>
<feature type="region of interest" description="Disordered" evidence="6">
    <location>
        <begin position="52"/>
        <end position="74"/>
    </location>
</feature>
<evidence type="ECO:0000256" key="4">
    <source>
        <dbReference type="ARBA" id="ARBA00035244"/>
    </source>
</evidence>
<dbReference type="SUPFAM" id="SSF52166">
    <property type="entry name" value="Ribosomal protein L4"/>
    <property type="match status" value="1"/>
</dbReference>
<dbReference type="Gene3D" id="3.40.1370.10">
    <property type="match status" value="1"/>
</dbReference>
<keyword evidence="3 5" id="KW-0687">Ribonucleoprotein</keyword>
<evidence type="ECO:0000256" key="6">
    <source>
        <dbReference type="SAM" id="MobiDB-lite"/>
    </source>
</evidence>
<comment type="caution">
    <text evidence="7">The sequence shown here is derived from an EMBL/GenBank/DDBJ whole genome shotgun (WGS) entry which is preliminary data.</text>
</comment>
<dbReference type="Pfam" id="PF00573">
    <property type="entry name" value="Ribosomal_L4"/>
    <property type="match status" value="1"/>
</dbReference>
<dbReference type="GO" id="GO:0003735">
    <property type="term" value="F:structural constituent of ribosome"/>
    <property type="evidence" value="ECO:0007669"/>
    <property type="project" value="InterPro"/>
</dbReference>
<dbReference type="GO" id="GO:0005840">
    <property type="term" value="C:ribosome"/>
    <property type="evidence" value="ECO:0007669"/>
    <property type="project" value="UniProtKB-KW"/>
</dbReference>
<comment type="similarity">
    <text evidence="1 5">Belongs to the universal ribosomal protein uL4 family.</text>
</comment>
<reference evidence="7 8" key="1">
    <citation type="journal article" date="2017" name="ISME J.">
        <title>Potential for microbial H2 and metal transformations associated with novel bacteria and archaea in deep terrestrial subsurface sediments.</title>
        <authorList>
            <person name="Hernsdorf A.W."/>
            <person name="Amano Y."/>
            <person name="Miyakawa K."/>
            <person name="Ise K."/>
            <person name="Suzuki Y."/>
            <person name="Anantharaman K."/>
            <person name="Probst A."/>
            <person name="Burstein D."/>
            <person name="Thomas B.C."/>
            <person name="Banfield J.F."/>
        </authorList>
    </citation>
    <scope>NUCLEOTIDE SEQUENCE [LARGE SCALE GENOMIC DNA]</scope>
    <source>
        <strain evidence="7">HGW-Kuenenbacteria-1</strain>
    </source>
</reference>
<comment type="function">
    <text evidence="5">Forms part of the polypeptide exit tunnel.</text>
</comment>
<comment type="function">
    <text evidence="5">One of the primary rRNA binding proteins, this protein initially binds near the 5'-end of the 23S rRNA. It is important during the early stages of 50S assembly. It makes multiple contacts with different domains of the 23S rRNA in the assembled 50S subunit and ribosome.</text>
</comment>
<evidence type="ECO:0000313" key="8">
    <source>
        <dbReference type="Proteomes" id="UP000233414"/>
    </source>
</evidence>
<dbReference type="EMBL" id="PGYQ01000006">
    <property type="protein sequence ID" value="PKL72367.1"/>
    <property type="molecule type" value="Genomic_DNA"/>
</dbReference>
<sequence>MSKITIYNQEGNRVEEQELNSTIFDVKINPEVIHQVIVAQMANARQVLAHTKTRGEIRGGGKKPWKQKGTGRARAGTIRSPLWKGGGIVFGPSKERNFSKKVNKKMKKKALFMVLADKVKSDWMITLDKLELTEGKTKEILKVLENLNKLFQSTEEEKQKKEKILIVIENKNENLIRATKNISRIGTIRADCLNIVDLLKYKYLLITKKGIQKIEKTYLKMQD</sequence>
<dbReference type="PANTHER" id="PTHR10746">
    <property type="entry name" value="50S RIBOSOMAL PROTEIN L4"/>
    <property type="match status" value="1"/>
</dbReference>
<evidence type="ECO:0000313" key="7">
    <source>
        <dbReference type="EMBL" id="PKL72367.1"/>
    </source>
</evidence>
<dbReference type="GO" id="GO:0019843">
    <property type="term" value="F:rRNA binding"/>
    <property type="evidence" value="ECO:0007669"/>
    <property type="project" value="UniProtKB-UniRule"/>
</dbReference>
<accession>A0A2N1UNL6</accession>
<dbReference type="NCBIfam" id="TIGR03953">
    <property type="entry name" value="rplD_bact"/>
    <property type="match status" value="1"/>
</dbReference>
<keyword evidence="2 5" id="KW-0689">Ribosomal protein</keyword>
<dbReference type="GO" id="GO:1990904">
    <property type="term" value="C:ribonucleoprotein complex"/>
    <property type="evidence" value="ECO:0007669"/>
    <property type="project" value="UniProtKB-KW"/>
</dbReference>
<organism evidence="7 8">
    <name type="scientific">Candidatus Kuenenbacteria bacterium HGW-Kuenenbacteria-1</name>
    <dbReference type="NCBI Taxonomy" id="2013812"/>
    <lineage>
        <taxon>Bacteria</taxon>
        <taxon>Candidatus Kueneniibacteriota</taxon>
    </lineage>
</organism>
<name>A0A2N1UNL6_9BACT</name>
<evidence type="ECO:0000256" key="3">
    <source>
        <dbReference type="ARBA" id="ARBA00023274"/>
    </source>
</evidence>
<dbReference type="InterPro" id="IPR023574">
    <property type="entry name" value="Ribosomal_uL4_dom_sf"/>
</dbReference>
<dbReference type="Proteomes" id="UP000233414">
    <property type="component" value="Unassembled WGS sequence"/>
</dbReference>
<feature type="compositionally biased region" description="Basic residues" evidence="6">
    <location>
        <begin position="60"/>
        <end position="71"/>
    </location>
</feature>
<dbReference type="PANTHER" id="PTHR10746:SF6">
    <property type="entry name" value="LARGE RIBOSOMAL SUBUNIT PROTEIN UL4M"/>
    <property type="match status" value="1"/>
</dbReference>
<keyword evidence="5" id="KW-0699">rRNA-binding</keyword>
<keyword evidence="5" id="KW-0694">RNA-binding</keyword>
<evidence type="ECO:0000256" key="5">
    <source>
        <dbReference type="HAMAP-Rule" id="MF_01328"/>
    </source>
</evidence>
<proteinExistence type="inferred from homology"/>
<gene>
    <name evidence="5" type="primary">rplD</name>
    <name evidence="7" type="ORF">CVV26_01725</name>
</gene>
<comment type="subunit">
    <text evidence="5">Part of the 50S ribosomal subunit.</text>
</comment>
<evidence type="ECO:0000256" key="2">
    <source>
        <dbReference type="ARBA" id="ARBA00022980"/>
    </source>
</evidence>
<dbReference type="AlphaFoldDB" id="A0A2N1UNL6"/>
<evidence type="ECO:0000256" key="1">
    <source>
        <dbReference type="ARBA" id="ARBA00010528"/>
    </source>
</evidence>